<organism evidence="3 4">
    <name type="scientific">Tardibacter chloracetimidivorans</name>
    <dbReference type="NCBI Taxonomy" id="1921510"/>
    <lineage>
        <taxon>Bacteria</taxon>
        <taxon>Pseudomonadati</taxon>
        <taxon>Pseudomonadota</taxon>
        <taxon>Alphaproteobacteria</taxon>
        <taxon>Sphingomonadales</taxon>
        <taxon>Sphingomonadaceae</taxon>
        <taxon>Tardibacter</taxon>
    </lineage>
</organism>
<dbReference type="KEGG" id="sphj:BSL82_14045"/>
<evidence type="ECO:0000313" key="3">
    <source>
        <dbReference type="EMBL" id="API60271.1"/>
    </source>
</evidence>
<dbReference type="AlphaFoldDB" id="A0A1L3ZXB3"/>
<dbReference type="SUPFAM" id="SSF55961">
    <property type="entry name" value="Bet v1-like"/>
    <property type="match status" value="1"/>
</dbReference>
<keyword evidence="1" id="KW-0560">Oxidoreductase</keyword>
<protein>
    <recommendedName>
        <fullName evidence="2">Vanillate O-demethylase oxygenase-like C-terminal catalytic domain-containing protein</fullName>
    </recommendedName>
</protein>
<name>A0A1L3ZXB3_9SPHN</name>
<evidence type="ECO:0000256" key="1">
    <source>
        <dbReference type="ARBA" id="ARBA00023002"/>
    </source>
</evidence>
<dbReference type="OrthoDB" id="9800776at2"/>
<evidence type="ECO:0000313" key="4">
    <source>
        <dbReference type="Proteomes" id="UP000182063"/>
    </source>
</evidence>
<reference evidence="4" key="1">
    <citation type="submission" date="2016-11" db="EMBL/GenBank/DDBJ databases">
        <title>Complete Genome Sequence of alachlor-degrading Sphingomonas sp. strain JJ-A5.</title>
        <authorList>
            <person name="Lee H."/>
            <person name="Ka J.-O."/>
        </authorList>
    </citation>
    <scope>NUCLEOTIDE SEQUENCE [LARGE SCALE GENOMIC DNA]</scope>
    <source>
        <strain evidence="4">JJ-A5</strain>
    </source>
</reference>
<dbReference type="Proteomes" id="UP000182063">
    <property type="component" value="Chromosome"/>
</dbReference>
<dbReference type="Pfam" id="PF19112">
    <property type="entry name" value="VanA_C"/>
    <property type="match status" value="1"/>
</dbReference>
<dbReference type="EMBL" id="CP018221">
    <property type="protein sequence ID" value="API60271.1"/>
    <property type="molecule type" value="Genomic_DNA"/>
</dbReference>
<dbReference type="InterPro" id="IPR044043">
    <property type="entry name" value="VanA_C_cat"/>
</dbReference>
<dbReference type="Gene3D" id="3.90.380.10">
    <property type="entry name" value="Naphthalene 1,2-dioxygenase Alpha Subunit, Chain A, domain 1"/>
    <property type="match status" value="1"/>
</dbReference>
<gene>
    <name evidence="3" type="ORF">BSL82_14045</name>
</gene>
<dbReference type="RefSeq" id="WP_072597968.1">
    <property type="nucleotide sequence ID" value="NZ_CP018221.1"/>
</dbReference>
<proteinExistence type="predicted"/>
<accession>A0A1L3ZXB3</accession>
<evidence type="ECO:0000259" key="2">
    <source>
        <dbReference type="Pfam" id="PF19112"/>
    </source>
</evidence>
<sequence>MSRSHHHLPVAPNWPLVIDNRLDLSHADYIHPALGGFVTEARGKLENDQRASVSAGWRKAPIR</sequence>
<dbReference type="GO" id="GO:0016491">
    <property type="term" value="F:oxidoreductase activity"/>
    <property type="evidence" value="ECO:0007669"/>
    <property type="project" value="UniProtKB-KW"/>
</dbReference>
<keyword evidence="4" id="KW-1185">Reference proteome</keyword>
<feature type="domain" description="Vanillate O-demethylase oxygenase-like C-terminal catalytic" evidence="2">
    <location>
        <begin position="13"/>
        <end position="37"/>
    </location>
</feature>